<keyword evidence="1" id="KW-0175">Coiled coil</keyword>
<name>A0A1C3RLI5_9PROT</name>
<gene>
    <name evidence="2" type="ORF">MTBPR1_80200</name>
</gene>
<protein>
    <submittedName>
        <fullName evidence="2">Uncharacterized protein</fullName>
    </submittedName>
</protein>
<reference evidence="2 3" key="1">
    <citation type="submission" date="2016-07" db="EMBL/GenBank/DDBJ databases">
        <authorList>
            <person name="Lefevre C.T."/>
        </authorList>
    </citation>
    <scope>NUCLEOTIDE SEQUENCE [LARGE SCALE GENOMIC DNA]</scope>
    <source>
        <strain evidence="2">PR1</strain>
    </source>
</reference>
<sequence length="92" mass="10592">MVSKLKQAAEKLEQAKNMYDEQVAKEKGKFGDIAERLEIVEMTDNDITVALMYFEHASKEEQQKMYEAVLPKLPTRFQAKIKKSISEVKEAP</sequence>
<proteinExistence type="predicted"/>
<accession>A0A1C3RLI5</accession>
<dbReference type="Proteomes" id="UP000231658">
    <property type="component" value="Unassembled WGS sequence"/>
</dbReference>
<dbReference type="AlphaFoldDB" id="A0A1C3RLI5"/>
<dbReference type="STRING" id="1867952.MTBPR1_80200"/>
<organism evidence="2 3">
    <name type="scientific">Candidatus Terasakiella magnetica</name>
    <dbReference type="NCBI Taxonomy" id="1867952"/>
    <lineage>
        <taxon>Bacteria</taxon>
        <taxon>Pseudomonadati</taxon>
        <taxon>Pseudomonadota</taxon>
        <taxon>Alphaproteobacteria</taxon>
        <taxon>Rhodospirillales</taxon>
        <taxon>Terasakiellaceae</taxon>
        <taxon>Terasakiella</taxon>
    </lineage>
</organism>
<evidence type="ECO:0000313" key="3">
    <source>
        <dbReference type="Proteomes" id="UP000231658"/>
    </source>
</evidence>
<keyword evidence="3" id="KW-1185">Reference proteome</keyword>
<evidence type="ECO:0000256" key="1">
    <source>
        <dbReference type="SAM" id="Coils"/>
    </source>
</evidence>
<dbReference type="RefSeq" id="WP_069190139.1">
    <property type="nucleotide sequence ID" value="NZ_FLYE01000047.1"/>
</dbReference>
<dbReference type="EMBL" id="FLYE01000047">
    <property type="protein sequence ID" value="SCA58146.1"/>
    <property type="molecule type" value="Genomic_DNA"/>
</dbReference>
<feature type="coiled-coil region" evidence="1">
    <location>
        <begin position="2"/>
        <end position="29"/>
    </location>
</feature>
<evidence type="ECO:0000313" key="2">
    <source>
        <dbReference type="EMBL" id="SCA58146.1"/>
    </source>
</evidence>